<organism evidence="3 6">
    <name type="scientific">Mycobacteroides abscessus subsp. abscessus</name>
    <dbReference type="NCBI Taxonomy" id="1185650"/>
    <lineage>
        <taxon>Bacteria</taxon>
        <taxon>Bacillati</taxon>
        <taxon>Actinomycetota</taxon>
        <taxon>Actinomycetes</taxon>
        <taxon>Mycobacteriales</taxon>
        <taxon>Mycobacteriaceae</taxon>
        <taxon>Mycobacteroides</taxon>
        <taxon>Mycobacteroides abscessus</taxon>
    </lineage>
</organism>
<dbReference type="PANTHER" id="PTHR43403:SF1">
    <property type="entry name" value="NAD-SPECIFIC GLUTAMATE DEHYDROGENASE"/>
    <property type="match status" value="1"/>
</dbReference>
<dbReference type="EMBL" id="FSQE01000001">
    <property type="protein sequence ID" value="SIL86456.1"/>
    <property type="molecule type" value="Genomic_DNA"/>
</dbReference>
<protein>
    <submittedName>
        <fullName evidence="3">NAD-dependent glutamate dehydrogenase</fullName>
        <ecNumber evidence="3">1.4.1.2</ecNumber>
    </submittedName>
</protein>
<dbReference type="Pfam" id="PF21074">
    <property type="entry name" value="GDH_C"/>
    <property type="match status" value="1"/>
</dbReference>
<evidence type="ECO:0000313" key="4">
    <source>
        <dbReference type="EMBL" id="SIL86456.1"/>
    </source>
</evidence>
<name>A0A1M8ZV41_9MYCO</name>
<dbReference type="GO" id="GO:0004352">
    <property type="term" value="F:glutamate dehydrogenase (NAD+) activity"/>
    <property type="evidence" value="ECO:0007669"/>
    <property type="project" value="UniProtKB-EC"/>
</dbReference>
<dbReference type="SUPFAM" id="SSF53223">
    <property type="entry name" value="Aminoacid dehydrogenase-like, N-terminal domain"/>
    <property type="match status" value="1"/>
</dbReference>
<dbReference type="Pfam" id="PF05088">
    <property type="entry name" value="Bac_GDH_CD"/>
    <property type="match status" value="1"/>
</dbReference>
<proteinExistence type="predicted"/>
<feature type="domain" description="NAD-glutamate dehydrogenase catalytic" evidence="1">
    <location>
        <begin position="217"/>
        <end position="717"/>
    </location>
</feature>
<dbReference type="Gene3D" id="3.40.50.720">
    <property type="entry name" value="NAD(P)-binding Rossmann-like Domain"/>
    <property type="match status" value="1"/>
</dbReference>
<dbReference type="RefSeq" id="WP_005112314.1">
    <property type="nucleotide sequence ID" value="NZ_AP028613.1"/>
</dbReference>
<dbReference type="Proteomes" id="UP000185210">
    <property type="component" value="Unassembled WGS sequence"/>
</dbReference>
<dbReference type="Proteomes" id="UP000184831">
    <property type="component" value="Unassembled WGS sequence"/>
</dbReference>
<keyword evidence="3" id="KW-0560">Oxidoreductase</keyword>
<dbReference type="InterPro" id="IPR007780">
    <property type="entry name" value="NAD_Glu_DH_bac"/>
</dbReference>
<dbReference type="SUPFAM" id="SSF51735">
    <property type="entry name" value="NAD(P)-binding Rossmann-fold domains"/>
    <property type="match status" value="1"/>
</dbReference>
<dbReference type="InterPro" id="IPR028971">
    <property type="entry name" value="NAD-GDH_cat"/>
</dbReference>
<evidence type="ECO:0000259" key="1">
    <source>
        <dbReference type="Pfam" id="PF05088"/>
    </source>
</evidence>
<evidence type="ECO:0000313" key="6">
    <source>
        <dbReference type="Proteomes" id="UP000185210"/>
    </source>
</evidence>
<evidence type="ECO:0000259" key="2">
    <source>
        <dbReference type="Pfam" id="PF21074"/>
    </source>
</evidence>
<dbReference type="Pfam" id="PF21078">
    <property type="entry name" value="GDH_HM3"/>
    <property type="match status" value="1"/>
</dbReference>
<dbReference type="PANTHER" id="PTHR43403">
    <property type="entry name" value="NAD-SPECIFIC GLUTAMATE DEHYDROGENASE"/>
    <property type="match status" value="1"/>
</dbReference>
<sequence length="1103" mass="120912">MITTSSCGVVLPAGYIGEAERYPEVDTATLDLLAADGFEFRIRRGDNGQLRVTLYTAEGTVSLERVLSLLASCDLDVVSQVAMTIRRPDALLCTVHEFEAEPKHEPAVNLWNDDSTYRPMTAAMSAMWAGWVEVDRLAVLTVSAGLSWQDTALLRAYGRFLRHTVVPLSQNRIHAVLLSHPEVSAALVELFHRQFDPALCSSDDVRAKRVDQQLARVKEQLEQVSGLDAHRTLNAYLTLISATSRTNYYLSGGLGPDRNHISLKFRSEEIEELPRPRPPREIFVYSPEVEGVHIRFGQIARGGVRWSDRLDDYRTEVLGLAKAQSVKNAVIVPAGAKGGFVVRRPPSPTGNLQADHRAHEQAGRRCYRQFITGLLEITDNLSADGEPSHPGDVVCRDGFDPYLVVAADKGTATFADVANEIAAEHEYWLGDAFASGGSVGYDHKKMGITAKGAWVSVRRHLSEMEIDVDRDSFAVAGIGDMSGDVFGNAMLLSRSLALVAAFDHRHVFIDPAPDVERSWHERRRLFELPGSSWADYAPHAISAGGGVWPRDIKSIPVSDQMRAVLGLGPEVSVLTPPAMIQAILSAPVDLLFNGGIGTYVKSSGESHLAAGDKANDIVRVDANALRCRVIAEGGNLGLTSLARIEYARSGGRINTDALDNSAGVDCSDREVNIKILLGGAIQDGPGASSDRSQFLASLTDEVSRLVLRDNAGQNRLLGEARSHAHLQIDVHGRMINDLVARRGLDRELEALPGPEELGVLAAEGKGLTSPELATLLAHAKLDLKAGLTQCGAFAGPVFSDLMAGYFPVRLADVVAVDVHPLRNEILATELVNDIFEMGGITYAHRLWEETGATPEDILRAFVVVTEVFDIRQLWDDIVAEQARPAVEYSMIAEVRRLLDRASRWFLANRQQPLAVDAEIARFRDHIRKHSGLVSDLLCGNELAAMRLIREEFVTKGIGDSTAKRLADGLYRYSLLDIIEVASETGLTVEMVASTYFTLSDRLDIDRWLIAVSALPRRDRWHTLARLTLREDLYRSVRLLTRDVVTEAAVGGNADRLIAEWERDNWAHVQRAGARLEELAGKASHDVASLSVAARYVRSMANLS</sequence>
<dbReference type="GeneID" id="93381291"/>
<dbReference type="GO" id="GO:0006538">
    <property type="term" value="P:L-glutamate catabolic process"/>
    <property type="evidence" value="ECO:0007669"/>
    <property type="project" value="InterPro"/>
</dbReference>
<gene>
    <name evidence="3" type="primary">gdhB_1</name>
    <name evidence="3" type="ORF">SAMEA2070301_00409</name>
    <name evidence="4" type="ORF">SAMEA2152244_00347</name>
</gene>
<dbReference type="GO" id="GO:0004069">
    <property type="term" value="F:L-aspartate:2-oxoglutarate aminotransferase activity"/>
    <property type="evidence" value="ECO:0007669"/>
    <property type="project" value="InterPro"/>
</dbReference>
<dbReference type="InterPro" id="IPR048381">
    <property type="entry name" value="GDH_C"/>
</dbReference>
<dbReference type="EC" id="1.4.1.2" evidence="3"/>
<dbReference type="InterPro" id="IPR046346">
    <property type="entry name" value="Aminoacid_DH-like_N_sf"/>
</dbReference>
<dbReference type="InterPro" id="IPR036291">
    <property type="entry name" value="NAD(P)-bd_dom_sf"/>
</dbReference>
<dbReference type="AlphaFoldDB" id="A0A1M8ZV41"/>
<accession>A0A1M8ZV41</accession>
<dbReference type="InterPro" id="IPR049056">
    <property type="entry name" value="NAD_Glu_DH_HM3"/>
</dbReference>
<evidence type="ECO:0000313" key="5">
    <source>
        <dbReference type="Proteomes" id="UP000184831"/>
    </source>
</evidence>
<reference evidence="5 6" key="1">
    <citation type="submission" date="2016-11" db="EMBL/GenBank/DDBJ databases">
        <authorList>
            <consortium name="Pathogen Informatics"/>
        </authorList>
    </citation>
    <scope>NUCLEOTIDE SEQUENCE [LARGE SCALE GENOMIC DNA]</scope>
    <source>
        <strain evidence="3 6">104</strain>
        <strain evidence="4 5">696</strain>
    </source>
</reference>
<comment type="caution">
    <text evidence="3">The sequence shown here is derived from an EMBL/GenBank/DDBJ whole genome shotgun (WGS) entry which is preliminary data.</text>
</comment>
<evidence type="ECO:0000313" key="3">
    <source>
        <dbReference type="EMBL" id="SIA15749.1"/>
    </source>
</evidence>
<dbReference type="EMBL" id="FSHM01000001">
    <property type="protein sequence ID" value="SIA15749.1"/>
    <property type="molecule type" value="Genomic_DNA"/>
</dbReference>
<feature type="domain" description="NAD-specific glutamate dehydrogenase C-terminal" evidence="2">
    <location>
        <begin position="764"/>
        <end position="1097"/>
    </location>
</feature>